<organism evidence="1">
    <name type="scientific">Myoviridae sp. ctIty1</name>
    <dbReference type="NCBI Taxonomy" id="2827673"/>
    <lineage>
        <taxon>Viruses</taxon>
        <taxon>Duplodnaviria</taxon>
        <taxon>Heunggongvirae</taxon>
        <taxon>Uroviricota</taxon>
        <taxon>Caudoviricetes</taxon>
    </lineage>
</organism>
<accession>A0A8S5TGD3</accession>
<reference evidence="1" key="1">
    <citation type="journal article" date="2021" name="Proc. Natl. Acad. Sci. U.S.A.">
        <title>A Catalog of Tens of Thousands of Viruses from Human Metagenomes Reveals Hidden Associations with Chronic Diseases.</title>
        <authorList>
            <person name="Tisza M.J."/>
            <person name="Buck C.B."/>
        </authorList>
    </citation>
    <scope>NUCLEOTIDE SEQUENCE</scope>
    <source>
        <strain evidence="1">CtIty1</strain>
    </source>
</reference>
<evidence type="ECO:0000313" key="1">
    <source>
        <dbReference type="EMBL" id="DAF62313.1"/>
    </source>
</evidence>
<dbReference type="EMBL" id="BK032823">
    <property type="protein sequence ID" value="DAF62313.1"/>
    <property type="molecule type" value="Genomic_DNA"/>
</dbReference>
<sequence>MENKGYIIMQMKFGKYCDYRYSSDRGIEKDSPSFKPKYVGPIVVGSISQMDDEYKKSCQFIINKNQNSMGRKYDTVYYLVPKEKMPKTDPVLIKEFYSRSTQEEYMSDFFNSNSYLKALKDSNVLDKCKNLKDLDECIHTKFCYLEPSDYTMLGFPCLDIDSLEYIESSIHTISSEYTIADFESNLDYIKDGTDKDDFKKLKSKLEDLGNVIKDLKDCYNTIRSKVDDDGFYINKK</sequence>
<name>A0A8S5TGD3_9CAUD</name>
<protein>
    <submittedName>
        <fullName evidence="1">Uncharacterized protein</fullName>
    </submittedName>
</protein>
<proteinExistence type="predicted"/>